<evidence type="ECO:0000313" key="5">
    <source>
        <dbReference type="Proteomes" id="UP000219072"/>
    </source>
</evidence>
<dbReference type="PANTHER" id="PTHR33495:SF2">
    <property type="entry name" value="ANTI-SIGMA FACTOR ANTAGONIST TM_1081-RELATED"/>
    <property type="match status" value="1"/>
</dbReference>
<dbReference type="Proteomes" id="UP000219072">
    <property type="component" value="Unassembled WGS sequence"/>
</dbReference>
<dbReference type="InterPro" id="IPR002645">
    <property type="entry name" value="STAS_dom"/>
</dbReference>
<dbReference type="Gene3D" id="3.30.750.24">
    <property type="entry name" value="STAS domain"/>
    <property type="match status" value="1"/>
</dbReference>
<dbReference type="RefSeq" id="WP_097233375.1">
    <property type="nucleotide sequence ID" value="NZ_OCNE01000021.1"/>
</dbReference>
<dbReference type="PROSITE" id="PS50801">
    <property type="entry name" value="STAS"/>
    <property type="match status" value="1"/>
</dbReference>
<organism evidence="4 5">
    <name type="scientific">Streptomyces zhaozhouensis</name>
    <dbReference type="NCBI Taxonomy" id="1300267"/>
    <lineage>
        <taxon>Bacteria</taxon>
        <taxon>Bacillati</taxon>
        <taxon>Actinomycetota</taxon>
        <taxon>Actinomycetes</taxon>
        <taxon>Kitasatosporales</taxon>
        <taxon>Streptomycetaceae</taxon>
        <taxon>Streptomyces</taxon>
    </lineage>
</organism>
<dbReference type="NCBIfam" id="TIGR00377">
    <property type="entry name" value="ant_ant_sig"/>
    <property type="match status" value="1"/>
</dbReference>
<evidence type="ECO:0000259" key="3">
    <source>
        <dbReference type="PROSITE" id="PS50801"/>
    </source>
</evidence>
<dbReference type="SUPFAM" id="SSF52091">
    <property type="entry name" value="SpoIIaa-like"/>
    <property type="match status" value="1"/>
</dbReference>
<proteinExistence type="inferred from homology"/>
<accession>A0A286E2U0</accession>
<dbReference type="AlphaFoldDB" id="A0A286E2U0"/>
<dbReference type="PANTHER" id="PTHR33495">
    <property type="entry name" value="ANTI-SIGMA FACTOR ANTAGONIST TM_1081-RELATED-RELATED"/>
    <property type="match status" value="1"/>
</dbReference>
<evidence type="ECO:0000313" key="4">
    <source>
        <dbReference type="EMBL" id="SOD65212.1"/>
    </source>
</evidence>
<evidence type="ECO:0000256" key="1">
    <source>
        <dbReference type="ARBA" id="ARBA00009013"/>
    </source>
</evidence>
<name>A0A286E2U0_9ACTN</name>
<dbReference type="GO" id="GO:0043856">
    <property type="term" value="F:anti-sigma factor antagonist activity"/>
    <property type="evidence" value="ECO:0007669"/>
    <property type="project" value="InterPro"/>
</dbReference>
<dbReference type="InterPro" id="IPR036513">
    <property type="entry name" value="STAS_dom_sf"/>
</dbReference>
<gene>
    <name evidence="4" type="ORF">SAMN06297387_12151</name>
</gene>
<dbReference type="InterPro" id="IPR003658">
    <property type="entry name" value="Anti-sigma_ant"/>
</dbReference>
<dbReference type="CDD" id="cd07043">
    <property type="entry name" value="STAS_anti-anti-sigma_factors"/>
    <property type="match status" value="1"/>
</dbReference>
<evidence type="ECO:0000256" key="2">
    <source>
        <dbReference type="RuleBase" id="RU003749"/>
    </source>
</evidence>
<dbReference type="EMBL" id="OCNE01000021">
    <property type="protein sequence ID" value="SOD65212.1"/>
    <property type="molecule type" value="Genomic_DNA"/>
</dbReference>
<feature type="domain" description="STAS" evidence="3">
    <location>
        <begin position="14"/>
        <end position="123"/>
    </location>
</feature>
<comment type="similarity">
    <text evidence="1 2">Belongs to the anti-sigma-factor antagonist family.</text>
</comment>
<keyword evidence="5" id="KW-1185">Reference proteome</keyword>
<sequence>MDRGMPGEKYRRGLTVDVRRAAGSVVIAPAGELDHHSAEKLRTALHECTAAGEARIVIDCSGLEFCDSTGLNVLLATRVEAEEAGGAVHLAEMPPIVARIMEITGANAVFTVHETLDEALGAPSGD</sequence>
<reference evidence="4 5" key="1">
    <citation type="submission" date="2017-09" db="EMBL/GenBank/DDBJ databases">
        <authorList>
            <person name="Ehlers B."/>
            <person name="Leendertz F.H."/>
        </authorList>
    </citation>
    <scope>NUCLEOTIDE SEQUENCE [LARGE SCALE GENOMIC DNA]</scope>
    <source>
        <strain evidence="4 5">CGMCC 4.7095</strain>
    </source>
</reference>
<dbReference type="OrthoDB" id="3622319at2"/>
<dbReference type="Pfam" id="PF01740">
    <property type="entry name" value="STAS"/>
    <property type="match status" value="1"/>
</dbReference>
<protein>
    <recommendedName>
        <fullName evidence="2">Anti-sigma factor antagonist</fullName>
    </recommendedName>
</protein>